<keyword evidence="4" id="KW-1185">Reference proteome</keyword>
<dbReference type="Proteomes" id="UP000195437">
    <property type="component" value="Chromosome"/>
</dbReference>
<evidence type="ECO:0000256" key="1">
    <source>
        <dbReference type="SAM" id="Phobius"/>
    </source>
</evidence>
<dbReference type="Gene3D" id="2.30.42.10">
    <property type="match status" value="1"/>
</dbReference>
<dbReference type="InterPro" id="IPR036034">
    <property type="entry name" value="PDZ_sf"/>
</dbReference>
<keyword evidence="1" id="KW-1133">Transmembrane helix</keyword>
<name>A0A1Y0IPU9_9BACL</name>
<accession>A0A1Y0IPU9</accession>
<organism evidence="3 4">
    <name type="scientific">Tumebacillus avium</name>
    <dbReference type="NCBI Taxonomy" id="1903704"/>
    <lineage>
        <taxon>Bacteria</taxon>
        <taxon>Bacillati</taxon>
        <taxon>Bacillota</taxon>
        <taxon>Bacilli</taxon>
        <taxon>Bacillales</taxon>
        <taxon>Alicyclobacillaceae</taxon>
        <taxon>Tumebacillus</taxon>
    </lineage>
</organism>
<feature type="transmembrane region" description="Helical" evidence="1">
    <location>
        <begin position="87"/>
        <end position="105"/>
    </location>
</feature>
<feature type="domain" description="PDZ" evidence="2">
    <location>
        <begin position="317"/>
        <end position="356"/>
    </location>
</feature>
<feature type="transmembrane region" description="Helical" evidence="1">
    <location>
        <begin position="183"/>
        <end position="202"/>
    </location>
</feature>
<evidence type="ECO:0000313" key="3">
    <source>
        <dbReference type="EMBL" id="ARU61393.1"/>
    </source>
</evidence>
<dbReference type="Pfam" id="PF17820">
    <property type="entry name" value="PDZ_6"/>
    <property type="match status" value="1"/>
</dbReference>
<proteinExistence type="predicted"/>
<feature type="transmembrane region" description="Helical" evidence="1">
    <location>
        <begin position="6"/>
        <end position="35"/>
    </location>
</feature>
<dbReference type="AlphaFoldDB" id="A0A1Y0IPU9"/>
<sequence length="429" mass="46846">MTELSFLISVFSGLAKVVAHPLFYVALLLVLMQYLRQNGMERRMFGVRCTSVFEQFLRSFLFGIGGGVLATLLLTAVGAVLSPVDMIYVWVVALVLALVNVRYVCFAYAGGLLSVVSLILQALPEFAGGPAWLMTIYQDLRGLHIPELMALVAVLHLVEALLVRFQGAQAPMPVFVEGKRGRLIGGFILQKFWVIPMGAFVITGTGTGVAVPDWWPLMSLGVIGAGLTIVPVPAILGFSGAALTKTPRQTSLRTANYLLVYSVILLGLAIGSSYFAPLLWLTALFCTIAHELLILWEVREEQSGQPLYVRPLQGLKILSVLPKSPAEEIGLLSGETIVKVNGMPVNSPYELHFAINQNPAYAKLEVLTPEGEPRFASTPIYMGDHHQLGIILVPDDHARQYVRLGSISPWRWLWGRLVGGGKQAPSSYH</sequence>
<reference evidence="4" key="1">
    <citation type="submission" date="2017-05" db="EMBL/GenBank/DDBJ databases">
        <authorList>
            <person name="Sung H."/>
        </authorList>
    </citation>
    <scope>NUCLEOTIDE SEQUENCE [LARGE SCALE GENOMIC DNA]</scope>
    <source>
        <strain evidence="4">AR23208</strain>
    </source>
</reference>
<dbReference type="OrthoDB" id="198399at2"/>
<keyword evidence="1" id="KW-0812">Transmembrane</keyword>
<gene>
    <name evidence="3" type="ORF">CBW65_10560</name>
</gene>
<feature type="transmembrane region" description="Helical" evidence="1">
    <location>
        <begin position="56"/>
        <end position="81"/>
    </location>
</feature>
<dbReference type="RefSeq" id="WP_087456773.1">
    <property type="nucleotide sequence ID" value="NZ_CP021434.1"/>
</dbReference>
<feature type="transmembrane region" description="Helical" evidence="1">
    <location>
        <begin position="112"/>
        <end position="133"/>
    </location>
</feature>
<protein>
    <recommendedName>
        <fullName evidence="2">PDZ domain-containing protein</fullName>
    </recommendedName>
</protein>
<evidence type="ECO:0000313" key="4">
    <source>
        <dbReference type="Proteomes" id="UP000195437"/>
    </source>
</evidence>
<feature type="transmembrane region" description="Helical" evidence="1">
    <location>
        <begin position="214"/>
        <end position="243"/>
    </location>
</feature>
<keyword evidence="1" id="KW-0472">Membrane</keyword>
<evidence type="ECO:0000259" key="2">
    <source>
        <dbReference type="Pfam" id="PF17820"/>
    </source>
</evidence>
<feature type="transmembrane region" description="Helical" evidence="1">
    <location>
        <begin position="255"/>
        <end position="272"/>
    </location>
</feature>
<dbReference type="KEGG" id="tum:CBW65_10560"/>
<dbReference type="InterPro" id="IPR041489">
    <property type="entry name" value="PDZ_6"/>
</dbReference>
<feature type="transmembrane region" description="Helical" evidence="1">
    <location>
        <begin position="145"/>
        <end position="163"/>
    </location>
</feature>
<dbReference type="SUPFAM" id="SSF50156">
    <property type="entry name" value="PDZ domain-like"/>
    <property type="match status" value="1"/>
</dbReference>
<dbReference type="EMBL" id="CP021434">
    <property type="protein sequence ID" value="ARU61393.1"/>
    <property type="molecule type" value="Genomic_DNA"/>
</dbReference>